<dbReference type="Proteomes" id="UP000632766">
    <property type="component" value="Unassembled WGS sequence"/>
</dbReference>
<reference evidence="6 7" key="1">
    <citation type="journal article" date="2021" name="Int. J. Syst. Evol. Microbiol.">
        <title>Amazonocrinis nigriterrae gen. nov., sp. nov., Atlanticothrix silvestris gen. nov., sp. nov. and Dendronalium phyllosphericum gen. nov., sp. nov., nostocacean cyanobacteria from Brazilian environments.</title>
        <authorList>
            <person name="Alvarenga D.O."/>
            <person name="Andreote A.P.D."/>
            <person name="Branco L.H.Z."/>
            <person name="Delbaje E."/>
            <person name="Cruz R.B."/>
            <person name="Varani A.M."/>
            <person name="Fiore M.F."/>
        </authorList>
    </citation>
    <scope>NUCLEOTIDE SEQUENCE [LARGE SCALE GENOMIC DNA]</scope>
    <source>
        <strain evidence="6 7">CENA67</strain>
    </source>
</reference>
<keyword evidence="2" id="KW-1133">Transmembrane helix</keyword>
<dbReference type="SUPFAM" id="SSF158472">
    <property type="entry name" value="HAMP domain-like"/>
    <property type="match status" value="1"/>
</dbReference>
<dbReference type="SUPFAM" id="SSF55073">
    <property type="entry name" value="Nucleotide cyclase"/>
    <property type="match status" value="1"/>
</dbReference>
<dbReference type="RefSeq" id="WP_198127546.1">
    <property type="nucleotide sequence ID" value="NZ_JAECZC010000069.1"/>
</dbReference>
<dbReference type="CDD" id="cd01948">
    <property type="entry name" value="EAL"/>
    <property type="match status" value="1"/>
</dbReference>
<dbReference type="Gene3D" id="6.10.340.10">
    <property type="match status" value="1"/>
</dbReference>
<evidence type="ECO:0000259" key="3">
    <source>
        <dbReference type="PROSITE" id="PS50883"/>
    </source>
</evidence>
<dbReference type="InterPro" id="IPR003660">
    <property type="entry name" value="HAMP_dom"/>
</dbReference>
<dbReference type="InterPro" id="IPR052155">
    <property type="entry name" value="Biofilm_reg_signaling"/>
</dbReference>
<gene>
    <name evidence="6" type="ORF">I8748_26900</name>
</gene>
<evidence type="ECO:0000259" key="4">
    <source>
        <dbReference type="PROSITE" id="PS50885"/>
    </source>
</evidence>
<dbReference type="AlphaFoldDB" id="A0A8J7HYG7"/>
<dbReference type="InterPro" id="IPR001633">
    <property type="entry name" value="EAL_dom"/>
</dbReference>
<evidence type="ECO:0000313" key="7">
    <source>
        <dbReference type="Proteomes" id="UP000632766"/>
    </source>
</evidence>
<evidence type="ECO:0000256" key="1">
    <source>
        <dbReference type="SAM" id="Coils"/>
    </source>
</evidence>
<dbReference type="EMBL" id="JAECZC010000069">
    <property type="protein sequence ID" value="MBH8565757.1"/>
    <property type="molecule type" value="Genomic_DNA"/>
</dbReference>
<dbReference type="CDD" id="cd01949">
    <property type="entry name" value="GGDEF"/>
    <property type="match status" value="1"/>
</dbReference>
<dbReference type="Gene3D" id="3.20.20.450">
    <property type="entry name" value="EAL domain"/>
    <property type="match status" value="1"/>
</dbReference>
<proteinExistence type="predicted"/>
<protein>
    <submittedName>
        <fullName evidence="6">EAL domain-containing protein</fullName>
    </submittedName>
</protein>
<organism evidence="6 7">
    <name type="scientific">Amazonocrinis nigriterrae CENA67</name>
    <dbReference type="NCBI Taxonomy" id="2794033"/>
    <lineage>
        <taxon>Bacteria</taxon>
        <taxon>Bacillati</taxon>
        <taxon>Cyanobacteriota</taxon>
        <taxon>Cyanophyceae</taxon>
        <taxon>Nostocales</taxon>
        <taxon>Nostocaceae</taxon>
        <taxon>Amazonocrinis</taxon>
        <taxon>Amazonocrinis nigriterrae</taxon>
    </lineage>
</organism>
<dbReference type="PROSITE" id="PS50883">
    <property type="entry name" value="EAL"/>
    <property type="match status" value="1"/>
</dbReference>
<feature type="transmembrane region" description="Helical" evidence="2">
    <location>
        <begin position="35"/>
        <end position="59"/>
    </location>
</feature>
<dbReference type="SMART" id="SM00267">
    <property type="entry name" value="GGDEF"/>
    <property type="match status" value="1"/>
</dbReference>
<dbReference type="PANTHER" id="PTHR44757">
    <property type="entry name" value="DIGUANYLATE CYCLASE DGCP"/>
    <property type="match status" value="1"/>
</dbReference>
<dbReference type="GO" id="GO:0007165">
    <property type="term" value="P:signal transduction"/>
    <property type="evidence" value="ECO:0007669"/>
    <property type="project" value="InterPro"/>
</dbReference>
<dbReference type="PROSITE" id="PS50887">
    <property type="entry name" value="GGDEF"/>
    <property type="match status" value="1"/>
</dbReference>
<name>A0A8J7HYG7_9NOST</name>
<keyword evidence="2" id="KW-0472">Membrane</keyword>
<dbReference type="InterPro" id="IPR043128">
    <property type="entry name" value="Rev_trsase/Diguanyl_cyclase"/>
</dbReference>
<keyword evidence="1" id="KW-0175">Coiled coil</keyword>
<feature type="domain" description="HAMP" evidence="4">
    <location>
        <begin position="246"/>
        <end position="299"/>
    </location>
</feature>
<feature type="domain" description="EAL" evidence="3">
    <location>
        <begin position="531"/>
        <end position="793"/>
    </location>
</feature>
<comment type="caution">
    <text evidence="6">The sequence shown here is derived from an EMBL/GenBank/DDBJ whole genome shotgun (WGS) entry which is preliminary data.</text>
</comment>
<dbReference type="PANTHER" id="PTHR44757:SF2">
    <property type="entry name" value="BIOFILM ARCHITECTURE MAINTENANCE PROTEIN MBAA"/>
    <property type="match status" value="1"/>
</dbReference>
<keyword evidence="2" id="KW-0812">Transmembrane</keyword>
<dbReference type="InterPro" id="IPR029787">
    <property type="entry name" value="Nucleotide_cyclase"/>
</dbReference>
<dbReference type="Pfam" id="PF00990">
    <property type="entry name" value="GGDEF"/>
    <property type="match status" value="1"/>
</dbReference>
<dbReference type="Pfam" id="PF00563">
    <property type="entry name" value="EAL"/>
    <property type="match status" value="1"/>
</dbReference>
<dbReference type="InterPro" id="IPR000160">
    <property type="entry name" value="GGDEF_dom"/>
</dbReference>
<dbReference type="Gene3D" id="3.30.70.270">
    <property type="match status" value="1"/>
</dbReference>
<accession>A0A8J7HYG7</accession>
<dbReference type="SMART" id="SM00304">
    <property type="entry name" value="HAMP"/>
    <property type="match status" value="1"/>
</dbReference>
<dbReference type="SMART" id="SM00052">
    <property type="entry name" value="EAL"/>
    <property type="match status" value="1"/>
</dbReference>
<dbReference type="GO" id="GO:0016020">
    <property type="term" value="C:membrane"/>
    <property type="evidence" value="ECO:0007669"/>
    <property type="project" value="InterPro"/>
</dbReference>
<evidence type="ECO:0000259" key="5">
    <source>
        <dbReference type="PROSITE" id="PS50887"/>
    </source>
</evidence>
<dbReference type="SUPFAM" id="SSF141868">
    <property type="entry name" value="EAL domain-like"/>
    <property type="match status" value="1"/>
</dbReference>
<dbReference type="NCBIfam" id="TIGR00254">
    <property type="entry name" value="GGDEF"/>
    <property type="match status" value="1"/>
</dbReference>
<dbReference type="CDD" id="cd06225">
    <property type="entry name" value="HAMP"/>
    <property type="match status" value="1"/>
</dbReference>
<feature type="coiled-coil region" evidence="1">
    <location>
        <begin position="294"/>
        <end position="339"/>
    </location>
</feature>
<dbReference type="PROSITE" id="PS50885">
    <property type="entry name" value="HAMP"/>
    <property type="match status" value="1"/>
</dbReference>
<keyword evidence="7" id="KW-1185">Reference proteome</keyword>
<sequence>MKSQPDSAYQFSLSQPFSNRLWCVPRFFSLRNKIIGGYALALSIAIGGTTVGLTLGNFYQQQASAIRDSANQQGRLLSDLQVAMLETLPTREFVPLLRKPTEFKRHKSQLAIRSAEIKALISQLQSSPQTTTIKDLEPLLHKAHQATEKFYQQIAVVLNQVEPLILQPKSTDAAQKLITDFTSGYEFGAIVSRAYELTAYIKTAREQEYQAKLALLEAENLRNQIIGSSMLFSVLFAAVLAFSTSRAIARPIEAVTQVAQIVSYSSDFSLQVPVTTSDEIGLLSTSFNNLIKTIAAYIQKLSQKNHKLQQTEEALRIAHNELEMRVIERTAELAKANQELLIEITERKRVESELLHLAFYDGLTGLPNRALFMDRLKHAVDYSKRHSDYLFAVLFLDLDRFKFINDSLGHTCGDQLLLTVAQRLKECLRSIDLAARLGGDEFTVLLEGMKDVSDVIRVVERIQEKLALPITLRGQEVFTTASIGIALSATGYDQPEDLLRNADLAMYRAKAQGKLRYELFNSQMHVQAVARLQLETALRRAVERQEFRIYYQPIVSLITGKLTGFEALVRWLHPEHGIIFPEEFMPIAQETGLSISIDEWVLHEACRQAKQWQDLFQTNSANLGERPLITSVNLCSSRFSQNKLLYHINQVLKETELDAQSLKLEITESVIMQNAEKATFMLKQLRNLGIQLAIDDFGTGYSSLGRLQNFPINELKIDRTFVSGSGIDQGNLEIIETIMTLSKKLGVDVTAEGIETAEQLKFMRAMKCEYGQGYFFSKPLDKSAAEALIVANPQW</sequence>
<dbReference type="InterPro" id="IPR035919">
    <property type="entry name" value="EAL_sf"/>
</dbReference>
<evidence type="ECO:0000256" key="2">
    <source>
        <dbReference type="SAM" id="Phobius"/>
    </source>
</evidence>
<feature type="domain" description="GGDEF" evidence="5">
    <location>
        <begin position="389"/>
        <end position="522"/>
    </location>
</feature>
<evidence type="ECO:0000313" key="6">
    <source>
        <dbReference type="EMBL" id="MBH8565757.1"/>
    </source>
</evidence>
<dbReference type="FunFam" id="3.30.70.270:FF:000001">
    <property type="entry name" value="Diguanylate cyclase domain protein"/>
    <property type="match status" value="1"/>
</dbReference>
<dbReference type="Pfam" id="PF00672">
    <property type="entry name" value="HAMP"/>
    <property type="match status" value="1"/>
</dbReference>